<keyword evidence="5" id="KW-1185">Reference proteome</keyword>
<feature type="domain" description="DUF438" evidence="3">
    <location>
        <begin position="12"/>
        <end position="76"/>
    </location>
</feature>
<dbReference type="RefSeq" id="WP_128214424.1">
    <property type="nucleotide sequence ID" value="NZ_CP025746.1"/>
</dbReference>
<evidence type="ECO:0000313" key="5">
    <source>
        <dbReference type="Proteomes" id="UP000286268"/>
    </source>
</evidence>
<dbReference type="InterPro" id="IPR012312">
    <property type="entry name" value="Hemerythrin-like"/>
</dbReference>
<evidence type="ECO:0000313" key="4">
    <source>
        <dbReference type="EMBL" id="QAA33700.1"/>
    </source>
</evidence>
<evidence type="ECO:0000256" key="1">
    <source>
        <dbReference type="SAM" id="Coils"/>
    </source>
</evidence>
<evidence type="ECO:0000259" key="3">
    <source>
        <dbReference type="Pfam" id="PF04282"/>
    </source>
</evidence>
<dbReference type="OrthoDB" id="9769774at2"/>
<dbReference type="InterPro" id="IPR007380">
    <property type="entry name" value="DUF438"/>
</dbReference>
<dbReference type="EMBL" id="CP025746">
    <property type="protein sequence ID" value="QAA33700.1"/>
    <property type="molecule type" value="Genomic_DNA"/>
</dbReference>
<dbReference type="KEGG" id="cmah:C1I91_19850"/>
<evidence type="ECO:0000259" key="2">
    <source>
        <dbReference type="Pfam" id="PF01814"/>
    </source>
</evidence>
<feature type="coiled-coil region" evidence="1">
    <location>
        <begin position="99"/>
        <end position="149"/>
    </location>
</feature>
<keyword evidence="1" id="KW-0175">Coiled coil</keyword>
<dbReference type="GO" id="GO:0005886">
    <property type="term" value="C:plasma membrane"/>
    <property type="evidence" value="ECO:0007669"/>
    <property type="project" value="TreeGrafter"/>
</dbReference>
<name>A0A3R5X3N1_9CLOT</name>
<feature type="domain" description="Hemerythrin-like" evidence="2">
    <location>
        <begin position="88"/>
        <end position="225"/>
    </location>
</feature>
<dbReference type="Pfam" id="PF04282">
    <property type="entry name" value="DUF438"/>
    <property type="match status" value="1"/>
</dbReference>
<dbReference type="AlphaFoldDB" id="A0A3R5X3N1"/>
<dbReference type="PANTHER" id="PTHR39966">
    <property type="entry name" value="BLL2471 PROTEIN-RELATED"/>
    <property type="match status" value="1"/>
</dbReference>
<dbReference type="Gene3D" id="1.20.120.520">
    <property type="entry name" value="nmb1532 protein domain like"/>
    <property type="match status" value="1"/>
</dbReference>
<dbReference type="Pfam" id="PF01814">
    <property type="entry name" value="Hemerythrin"/>
    <property type="match status" value="1"/>
</dbReference>
<protein>
    <submittedName>
        <fullName evidence="4">DUF438 domain-containing protein</fullName>
    </submittedName>
</protein>
<gene>
    <name evidence="4" type="ORF">C1I91_19850</name>
</gene>
<proteinExistence type="predicted"/>
<accession>A0A3R5X3N1</accession>
<dbReference type="Proteomes" id="UP000286268">
    <property type="component" value="Chromosome"/>
</dbReference>
<sequence length="254" mass="29852">MFIANQDRIKKLTEVLKRLNTEGVNDETRREALNIVANIDPIELSIAEQSLIEQGMDPQELRNLCEIHMEVLSDELVKLRKKIEPGHMLDTLIIEHDKIKDFLTELEELNLKIQKLNSYTENSELFVILETLAQNILDAENHHKREEDVLFPELEKRNITGPTRIMRMEHEDLRMKKRLLKEAAQNACTVDFAQCKNQIDELSKYLVFNLRDHIYKENYILYPTAIDAIKDTDLWKDMKDKSDEIGYCPFTPEK</sequence>
<reference evidence="4 5" key="1">
    <citation type="submission" date="2018-01" db="EMBL/GenBank/DDBJ databases">
        <title>Genome Sequencing and Assembly of Anaerobacter polyendosporus strain CT4.</title>
        <authorList>
            <person name="Tachaapaikoon C."/>
            <person name="Sutheeworapong S."/>
            <person name="Jenjaroenpun P."/>
            <person name="Wongsurawat T."/>
            <person name="Nookeaw I."/>
            <person name="Cheawchanlertfa P."/>
            <person name="Kosugi A."/>
            <person name="Cheevadhanarak S."/>
            <person name="Ratanakhanokchai K."/>
        </authorList>
    </citation>
    <scope>NUCLEOTIDE SEQUENCE [LARGE SCALE GENOMIC DNA]</scope>
    <source>
        <strain evidence="4 5">CT4</strain>
    </source>
</reference>
<organism evidence="4 5">
    <name type="scientific">Clostridium manihotivorum</name>
    <dbReference type="NCBI Taxonomy" id="2320868"/>
    <lineage>
        <taxon>Bacteria</taxon>
        <taxon>Bacillati</taxon>
        <taxon>Bacillota</taxon>
        <taxon>Clostridia</taxon>
        <taxon>Eubacteriales</taxon>
        <taxon>Clostridiaceae</taxon>
        <taxon>Clostridium</taxon>
    </lineage>
</organism>
<dbReference type="PANTHER" id="PTHR39966:SF3">
    <property type="entry name" value="DUF438 DOMAIN-CONTAINING PROTEIN"/>
    <property type="match status" value="1"/>
</dbReference>